<dbReference type="KEGG" id="vg:921946"/>
<accession>Q919K6</accession>
<feature type="transmembrane region" description="Helical" evidence="1">
    <location>
        <begin position="6"/>
        <end position="27"/>
    </location>
</feature>
<keyword evidence="3" id="KW-1185">Reference proteome</keyword>
<evidence type="ECO:0000313" key="2">
    <source>
        <dbReference type="EMBL" id="AAK94148.1"/>
    </source>
</evidence>
<organism evidence="2 3">
    <name type="scientific">Culex nigripalpus nucleopolyhedrovirus (isolate Florida/1997)</name>
    <name type="common">CuniNPV</name>
    <dbReference type="NCBI Taxonomy" id="645993"/>
    <lineage>
        <taxon>Viruses</taxon>
        <taxon>Viruses incertae sedis</taxon>
        <taxon>Naldaviricetes</taxon>
        <taxon>Lefavirales</taxon>
        <taxon>Baculoviridae</taxon>
        <taxon>Deltabaculovirus</taxon>
    </lineage>
</organism>
<dbReference type="RefSeq" id="NP_203374.1">
    <property type="nucleotide sequence ID" value="NC_003084.1"/>
</dbReference>
<keyword evidence="1" id="KW-1133">Transmembrane helix</keyword>
<reference evidence="2 3" key="1">
    <citation type="journal article" date="2001" name="J. Virol.">
        <title>Genome sequence of a baculovirus pathogenic for Culex nigripalpus.</title>
        <authorList>
            <person name="Afonso C.L."/>
            <person name="Tulman E.R."/>
            <person name="Lu Z."/>
            <person name="Balinsky C.A."/>
            <person name="Moser B.A."/>
            <person name="Becnel J.J."/>
            <person name="Rock D.L."/>
            <person name="Kutish G.F."/>
        </authorList>
    </citation>
    <scope>NUCLEOTIDE SEQUENCE [LARGE SCALE GENOMIC DNA]</scope>
    <source>
        <strain evidence="3">Isolate Florida/1997</strain>
    </source>
</reference>
<dbReference type="PROSITE" id="PS51257">
    <property type="entry name" value="PROKAR_LIPOPROTEIN"/>
    <property type="match status" value="1"/>
</dbReference>
<keyword evidence="1" id="KW-0812">Transmembrane</keyword>
<gene>
    <name evidence="2" type="primary">CUN070</name>
</gene>
<evidence type="ECO:0000313" key="3">
    <source>
        <dbReference type="Proteomes" id="UP000006635"/>
    </source>
</evidence>
<proteinExistence type="predicted"/>
<dbReference type="Proteomes" id="UP000006635">
    <property type="component" value="Segment"/>
</dbReference>
<sequence>MWTPSRIAILILFLVVTVFACIIALQVRDGPLTGAAKKELVFLLKNFIDPSLVQHVETATHNGDLQ</sequence>
<dbReference type="GeneID" id="921946"/>
<protein>
    <submittedName>
        <fullName evidence="2">Uncharacterized protein</fullName>
    </submittedName>
</protein>
<evidence type="ECO:0000256" key="1">
    <source>
        <dbReference type="SAM" id="Phobius"/>
    </source>
</evidence>
<dbReference type="EMBL" id="AF403738">
    <property type="protein sequence ID" value="AAK94148.1"/>
    <property type="molecule type" value="Genomic_DNA"/>
</dbReference>
<organismHost>
    <name type="scientific">Culex nigripalpus</name>
    <dbReference type="NCBI Taxonomy" id="42429"/>
</organismHost>
<keyword evidence="1" id="KW-0472">Membrane</keyword>
<name>Q919K6_NPVCO</name>